<comment type="caution">
    <text evidence="11">The sequence shown here is derived from an EMBL/GenBank/DDBJ whole genome shotgun (WGS) entry which is preliminary data.</text>
</comment>
<keyword evidence="7 11" id="KW-0067">ATP-binding</keyword>
<feature type="transmembrane region" description="Helical" evidence="9">
    <location>
        <begin position="154"/>
        <end position="177"/>
    </location>
</feature>
<keyword evidence="9" id="KW-0472">Membrane</keyword>
<gene>
    <name evidence="11" type="ORF">VF724_14645</name>
</gene>
<dbReference type="InterPro" id="IPR004358">
    <property type="entry name" value="Sig_transdc_His_kin-like_C"/>
</dbReference>
<dbReference type="Gene3D" id="3.30.565.10">
    <property type="entry name" value="Histidine kinase-like ATPase, C-terminal domain"/>
    <property type="match status" value="1"/>
</dbReference>
<comment type="catalytic activity">
    <reaction evidence="1">
        <text>ATP + protein L-histidine = ADP + protein N-phospho-L-histidine.</text>
        <dbReference type="EC" id="2.7.13.3"/>
    </reaction>
</comment>
<keyword evidence="8" id="KW-0902">Two-component regulatory system</keyword>
<evidence type="ECO:0000256" key="3">
    <source>
        <dbReference type="ARBA" id="ARBA00022553"/>
    </source>
</evidence>
<evidence type="ECO:0000256" key="9">
    <source>
        <dbReference type="SAM" id="Phobius"/>
    </source>
</evidence>
<keyword evidence="12" id="KW-1185">Reference proteome</keyword>
<dbReference type="SMART" id="SM00387">
    <property type="entry name" value="HATPase_c"/>
    <property type="match status" value="1"/>
</dbReference>
<feature type="transmembrane region" description="Helical" evidence="9">
    <location>
        <begin position="34"/>
        <end position="50"/>
    </location>
</feature>
<keyword evidence="6" id="KW-0418">Kinase</keyword>
<sequence length="428" mass="48342">MLRMLWKNPAWQMFVIALATAAMGELKVTPFNEAGFRIALGSITFLFLLLLSKSLSYVRIGILTGLVVLLFRVLEEQMFRTGVPIEASILRHFPASFFYIVYGVLMSLIKHRLENFYPLRVGLLVTSIDFISNSTELLIRKLLAYPTAFMTSEWIFLLALAVVRSFFVIGLYSTLILRELRLVHAEQRKRMEQMLTIGAGLYGEAFHLKKSIEATEDIMANSYKLYQTLKASDLKEEGNQALRIAQEIHEVKKDSQRILAGLMKLFDKEIGVDLRVAEIVEHAIRANEKYGEMLGKEVVFRRDMEADFPTVHEIPLLTLLNNLLVNAVEAIEGKGVVTVRVFRVYDETVFQVTDSGHGIPREVREMIFEPGFTTKFDELGVASTGIGLSNVRDIVNDFGGTIKVEAGPRGKGSAFEVRLPTEVIRLEE</sequence>
<evidence type="ECO:0000256" key="7">
    <source>
        <dbReference type="ARBA" id="ARBA00022840"/>
    </source>
</evidence>
<accession>A0ABU5ZK60</accession>
<evidence type="ECO:0000256" key="5">
    <source>
        <dbReference type="ARBA" id="ARBA00022741"/>
    </source>
</evidence>
<dbReference type="InterPro" id="IPR003594">
    <property type="entry name" value="HATPase_dom"/>
</dbReference>
<evidence type="ECO:0000256" key="2">
    <source>
        <dbReference type="ARBA" id="ARBA00012438"/>
    </source>
</evidence>
<evidence type="ECO:0000256" key="4">
    <source>
        <dbReference type="ARBA" id="ARBA00022679"/>
    </source>
</evidence>
<keyword evidence="9" id="KW-1133">Transmembrane helix</keyword>
<dbReference type="PRINTS" id="PR00344">
    <property type="entry name" value="BCTRLSENSOR"/>
</dbReference>
<feature type="transmembrane region" description="Helical" evidence="9">
    <location>
        <begin position="57"/>
        <end position="74"/>
    </location>
</feature>
<protein>
    <recommendedName>
        <fullName evidence="2">histidine kinase</fullName>
        <ecNumber evidence="2">2.7.13.3</ecNumber>
    </recommendedName>
</protein>
<keyword evidence="4" id="KW-0808">Transferase</keyword>
<feature type="transmembrane region" description="Helical" evidence="9">
    <location>
        <begin position="89"/>
        <end position="109"/>
    </location>
</feature>
<keyword evidence="3" id="KW-0597">Phosphoprotein</keyword>
<dbReference type="RefSeq" id="WP_371755022.1">
    <property type="nucleotide sequence ID" value="NZ_JAYJLD010000024.1"/>
</dbReference>
<evidence type="ECO:0000256" key="8">
    <source>
        <dbReference type="ARBA" id="ARBA00023012"/>
    </source>
</evidence>
<feature type="domain" description="Histidine kinase" evidence="10">
    <location>
        <begin position="316"/>
        <end position="423"/>
    </location>
</feature>
<evidence type="ECO:0000313" key="12">
    <source>
        <dbReference type="Proteomes" id="UP001310386"/>
    </source>
</evidence>
<evidence type="ECO:0000256" key="6">
    <source>
        <dbReference type="ARBA" id="ARBA00022777"/>
    </source>
</evidence>
<organism evidence="11 12">
    <name type="scientific">Ferviditalea candida</name>
    <dbReference type="NCBI Taxonomy" id="3108399"/>
    <lineage>
        <taxon>Bacteria</taxon>
        <taxon>Bacillati</taxon>
        <taxon>Bacillota</taxon>
        <taxon>Bacilli</taxon>
        <taxon>Bacillales</taxon>
        <taxon>Paenibacillaceae</taxon>
        <taxon>Ferviditalea</taxon>
    </lineage>
</organism>
<reference evidence="11" key="1">
    <citation type="submission" date="2023-12" db="EMBL/GenBank/DDBJ databases">
        <title>Fervidustalea candida gen. nov., sp. nov., a novel member of the family Paenibacillaceae isolated from a geothermal area.</title>
        <authorList>
            <person name="Li W.-J."/>
            <person name="Jiao J.-Y."/>
            <person name="Chen Y."/>
        </authorList>
    </citation>
    <scope>NUCLEOTIDE SEQUENCE</scope>
    <source>
        <strain evidence="11">SYSU GA230002</strain>
    </source>
</reference>
<keyword evidence="9" id="KW-0812">Transmembrane</keyword>
<dbReference type="Proteomes" id="UP001310386">
    <property type="component" value="Unassembled WGS sequence"/>
</dbReference>
<dbReference type="GO" id="GO:0005524">
    <property type="term" value="F:ATP binding"/>
    <property type="evidence" value="ECO:0007669"/>
    <property type="project" value="UniProtKB-KW"/>
</dbReference>
<dbReference type="PANTHER" id="PTHR43547">
    <property type="entry name" value="TWO-COMPONENT HISTIDINE KINASE"/>
    <property type="match status" value="1"/>
</dbReference>
<dbReference type="EMBL" id="JAYJLD010000024">
    <property type="protein sequence ID" value="MEB3102896.1"/>
    <property type="molecule type" value="Genomic_DNA"/>
</dbReference>
<proteinExistence type="predicted"/>
<dbReference type="Pfam" id="PF02518">
    <property type="entry name" value="HATPase_c"/>
    <property type="match status" value="1"/>
</dbReference>
<dbReference type="PROSITE" id="PS50109">
    <property type="entry name" value="HIS_KIN"/>
    <property type="match status" value="1"/>
</dbReference>
<dbReference type="InterPro" id="IPR036890">
    <property type="entry name" value="HATPase_C_sf"/>
</dbReference>
<dbReference type="EC" id="2.7.13.3" evidence="2"/>
<name>A0ABU5ZK60_9BACL</name>
<dbReference type="PANTHER" id="PTHR43547:SF10">
    <property type="entry name" value="SENSOR HISTIDINE KINASE DCUS"/>
    <property type="match status" value="1"/>
</dbReference>
<dbReference type="SUPFAM" id="SSF55874">
    <property type="entry name" value="ATPase domain of HSP90 chaperone/DNA topoisomerase II/histidine kinase"/>
    <property type="match status" value="1"/>
</dbReference>
<dbReference type="InterPro" id="IPR005467">
    <property type="entry name" value="His_kinase_dom"/>
</dbReference>
<evidence type="ECO:0000256" key="1">
    <source>
        <dbReference type="ARBA" id="ARBA00000085"/>
    </source>
</evidence>
<evidence type="ECO:0000259" key="10">
    <source>
        <dbReference type="PROSITE" id="PS50109"/>
    </source>
</evidence>
<keyword evidence="5" id="KW-0547">Nucleotide-binding</keyword>
<evidence type="ECO:0000313" key="11">
    <source>
        <dbReference type="EMBL" id="MEB3102896.1"/>
    </source>
</evidence>